<feature type="domain" description="Mechanosensitive ion channel MscS" evidence="9">
    <location>
        <begin position="343"/>
        <end position="408"/>
    </location>
</feature>
<reference evidence="12 13" key="1">
    <citation type="submission" date="2018-01" db="EMBL/GenBank/DDBJ databases">
        <authorList>
            <person name="Gaut B.S."/>
            <person name="Morton B.R."/>
            <person name="Clegg M.T."/>
            <person name="Duvall M.R."/>
        </authorList>
    </citation>
    <scope>NUCLEOTIDE SEQUENCE [LARGE SCALE GENOMIC DNA]</scope>
    <source>
        <strain evidence="12 13">HR-AV</strain>
    </source>
</reference>
<dbReference type="OrthoDB" id="9809206at2"/>
<evidence type="ECO:0000256" key="4">
    <source>
        <dbReference type="ARBA" id="ARBA00022692"/>
    </source>
</evidence>
<keyword evidence="8" id="KW-0732">Signal</keyword>
<dbReference type="SUPFAM" id="SSF50182">
    <property type="entry name" value="Sm-like ribonucleoproteins"/>
    <property type="match status" value="1"/>
</dbReference>
<feature type="domain" description="Mechanosensitive ion channel transmembrane helices 2/3" evidence="11">
    <location>
        <begin position="299"/>
        <end position="340"/>
    </location>
</feature>
<gene>
    <name evidence="12" type="ORF">C3K47_18780</name>
</gene>
<keyword evidence="4 7" id="KW-0812">Transmembrane</keyword>
<evidence type="ECO:0000259" key="9">
    <source>
        <dbReference type="Pfam" id="PF00924"/>
    </source>
</evidence>
<feature type="signal peptide" evidence="8">
    <location>
        <begin position="1"/>
        <end position="21"/>
    </location>
</feature>
<dbReference type="Gene3D" id="3.30.70.100">
    <property type="match status" value="1"/>
</dbReference>
<feature type="transmembrane region" description="Helical" evidence="7">
    <location>
        <begin position="135"/>
        <end position="156"/>
    </location>
</feature>
<dbReference type="InterPro" id="IPR023408">
    <property type="entry name" value="MscS_beta-dom_sf"/>
</dbReference>
<evidence type="ECO:0000259" key="10">
    <source>
        <dbReference type="Pfam" id="PF21082"/>
    </source>
</evidence>
<evidence type="ECO:0000259" key="11">
    <source>
        <dbReference type="Pfam" id="PF21088"/>
    </source>
</evidence>
<evidence type="ECO:0000313" key="13">
    <source>
        <dbReference type="Proteomes" id="UP000236893"/>
    </source>
</evidence>
<dbReference type="Pfam" id="PF00924">
    <property type="entry name" value="MS_channel_2nd"/>
    <property type="match status" value="1"/>
</dbReference>
<feature type="transmembrane region" description="Helical" evidence="7">
    <location>
        <begin position="330"/>
        <end position="356"/>
    </location>
</feature>
<name>A0A2S4ZWN7_9SPHI</name>
<evidence type="ECO:0000256" key="5">
    <source>
        <dbReference type="ARBA" id="ARBA00022989"/>
    </source>
</evidence>
<dbReference type="Pfam" id="PF21082">
    <property type="entry name" value="MS_channel_3rd"/>
    <property type="match status" value="1"/>
</dbReference>
<dbReference type="PANTHER" id="PTHR30221:SF18">
    <property type="entry name" value="SLL0590 PROTEIN"/>
    <property type="match status" value="1"/>
</dbReference>
<dbReference type="Gene3D" id="2.30.30.60">
    <property type="match status" value="1"/>
</dbReference>
<feature type="chain" id="PRO_5015623389" evidence="8">
    <location>
        <begin position="22"/>
        <end position="540"/>
    </location>
</feature>
<dbReference type="InterPro" id="IPR049142">
    <property type="entry name" value="MS_channel_1st"/>
</dbReference>
<feature type="transmembrane region" description="Helical" evidence="7">
    <location>
        <begin position="300"/>
        <end position="318"/>
    </location>
</feature>
<dbReference type="RefSeq" id="WP_103790707.1">
    <property type="nucleotide sequence ID" value="NZ_PQVF01000019.1"/>
</dbReference>
<comment type="similarity">
    <text evidence="2">Belongs to the MscS (TC 1.A.23) family.</text>
</comment>
<dbReference type="InterPro" id="IPR049278">
    <property type="entry name" value="MS_channel_C"/>
</dbReference>
<evidence type="ECO:0000256" key="3">
    <source>
        <dbReference type="ARBA" id="ARBA00022475"/>
    </source>
</evidence>
<dbReference type="EMBL" id="PQVF01000019">
    <property type="protein sequence ID" value="POY34780.1"/>
    <property type="molecule type" value="Genomic_DNA"/>
</dbReference>
<keyword evidence="13" id="KW-1185">Reference proteome</keyword>
<sequence length="540" mass="61511">MNTRSLVLLLGLCIFFNTVNAQKRDSIEAPIVLSNDTLFFIYNDFEGVSIKERARLINSRLEKLLNEPNFTIDSLKHIEREGISRIYYADTPLLMVTDKDSHKAGIPRKELATQYFEAIKSAFIDLNTGKSLGNLFIQVLEVLGVIFIVGMLIFFINKFFRFLQIRLLKYTKLRLNEFQRKKGIEINYTERILPLISGIVKVIKLSLLILIIYLTLPVLFSIFPWTQPIADKLLTYLLNPLKNILLAVIHYIPNLLTIIVIYLVTRYIIQLFHFLAEEVANGTIKIPKFYPDWAMPTFNIIRFLLYAFMFVVIFPYLPGSDSKIFQGVTVFIGVLLSLGSSSAISNIVSGVVLTYMRPFKIGDRVKIGEEIGDVIEKNLLITRIRTIKNEDITIPNSTILSSPSTNYSSSAKDLGLILHTTITLTYDTPWKHINELMISAALNTEGILKQPTPFVLQTALNDFYVSYEINAYTDLPQQMAGIYSELHKNLQDMFNEAGLEIMSPHVFAVRDGNMIQIPDAYKPKDYQKTGFKIEGDSGKK</sequence>
<dbReference type="AlphaFoldDB" id="A0A2S4ZWN7"/>
<dbReference type="InterPro" id="IPR045275">
    <property type="entry name" value="MscS_archaea/bacteria_type"/>
</dbReference>
<proteinExistence type="inferred from homology"/>
<evidence type="ECO:0000256" key="7">
    <source>
        <dbReference type="SAM" id="Phobius"/>
    </source>
</evidence>
<keyword evidence="6 7" id="KW-0472">Membrane</keyword>
<dbReference type="SUPFAM" id="SSF82689">
    <property type="entry name" value="Mechanosensitive channel protein MscS (YggB), C-terminal domain"/>
    <property type="match status" value="1"/>
</dbReference>
<dbReference type="InterPro" id="IPR010920">
    <property type="entry name" value="LSM_dom_sf"/>
</dbReference>
<evidence type="ECO:0000256" key="8">
    <source>
        <dbReference type="SAM" id="SignalP"/>
    </source>
</evidence>
<evidence type="ECO:0000256" key="1">
    <source>
        <dbReference type="ARBA" id="ARBA00004651"/>
    </source>
</evidence>
<evidence type="ECO:0000256" key="6">
    <source>
        <dbReference type="ARBA" id="ARBA00023136"/>
    </source>
</evidence>
<keyword evidence="5 7" id="KW-1133">Transmembrane helix</keyword>
<dbReference type="GO" id="GO:0008381">
    <property type="term" value="F:mechanosensitive monoatomic ion channel activity"/>
    <property type="evidence" value="ECO:0007669"/>
    <property type="project" value="InterPro"/>
</dbReference>
<dbReference type="Proteomes" id="UP000236893">
    <property type="component" value="Unassembled WGS sequence"/>
</dbReference>
<dbReference type="Gene3D" id="1.10.287.1260">
    <property type="match status" value="1"/>
</dbReference>
<dbReference type="InterPro" id="IPR011066">
    <property type="entry name" value="MscS_channel_C_sf"/>
</dbReference>
<dbReference type="PANTHER" id="PTHR30221">
    <property type="entry name" value="SMALL-CONDUCTANCE MECHANOSENSITIVE CHANNEL"/>
    <property type="match status" value="1"/>
</dbReference>
<comment type="caution">
    <text evidence="12">The sequence shown here is derived from an EMBL/GenBank/DDBJ whole genome shotgun (WGS) entry which is preliminary data.</text>
</comment>
<evidence type="ECO:0000313" key="12">
    <source>
        <dbReference type="EMBL" id="POY34780.1"/>
    </source>
</evidence>
<dbReference type="GO" id="GO:0005886">
    <property type="term" value="C:plasma membrane"/>
    <property type="evidence" value="ECO:0007669"/>
    <property type="project" value="UniProtKB-SubCell"/>
</dbReference>
<dbReference type="InterPro" id="IPR006685">
    <property type="entry name" value="MscS_channel_2nd"/>
</dbReference>
<feature type="domain" description="Mechanosensitive ion channel MscS C-terminal" evidence="10">
    <location>
        <begin position="420"/>
        <end position="501"/>
    </location>
</feature>
<feature type="transmembrane region" description="Helical" evidence="7">
    <location>
        <begin position="205"/>
        <end position="224"/>
    </location>
</feature>
<accession>A0A2S4ZWN7</accession>
<keyword evidence="3" id="KW-1003">Cell membrane</keyword>
<feature type="transmembrane region" description="Helical" evidence="7">
    <location>
        <begin position="244"/>
        <end position="264"/>
    </location>
</feature>
<protein>
    <submittedName>
        <fullName evidence="12">Transmembrane ion channel</fullName>
    </submittedName>
</protein>
<dbReference type="Pfam" id="PF21088">
    <property type="entry name" value="MS_channel_1st"/>
    <property type="match status" value="1"/>
</dbReference>
<comment type="subcellular location">
    <subcellularLocation>
        <location evidence="1">Cell membrane</location>
        <topology evidence="1">Multi-pass membrane protein</topology>
    </subcellularLocation>
</comment>
<organism evidence="12 13">
    <name type="scientific">Solitalea longa</name>
    <dbReference type="NCBI Taxonomy" id="2079460"/>
    <lineage>
        <taxon>Bacteria</taxon>
        <taxon>Pseudomonadati</taxon>
        <taxon>Bacteroidota</taxon>
        <taxon>Sphingobacteriia</taxon>
        <taxon>Sphingobacteriales</taxon>
        <taxon>Sphingobacteriaceae</taxon>
        <taxon>Solitalea</taxon>
    </lineage>
</organism>
<evidence type="ECO:0000256" key="2">
    <source>
        <dbReference type="ARBA" id="ARBA00008017"/>
    </source>
</evidence>